<keyword evidence="3" id="KW-0862">Zinc</keyword>
<evidence type="ECO:0000256" key="1">
    <source>
        <dbReference type="ARBA" id="ARBA00006153"/>
    </source>
</evidence>
<name>A0A418HPG5_STAGA</name>
<dbReference type="InterPro" id="IPR002933">
    <property type="entry name" value="Peptidase_M20"/>
</dbReference>
<feature type="binding site" evidence="4">
    <location>
        <position position="212"/>
    </location>
    <ligand>
        <name>allantoate</name>
        <dbReference type="ChEBI" id="CHEBI:17536"/>
    </ligand>
</feature>
<organism evidence="6 7">
    <name type="scientific">Staphylococcus gallinarum</name>
    <dbReference type="NCBI Taxonomy" id="1293"/>
    <lineage>
        <taxon>Bacteria</taxon>
        <taxon>Bacillati</taxon>
        <taxon>Bacillota</taxon>
        <taxon>Bacilli</taxon>
        <taxon>Bacillales</taxon>
        <taxon>Staphylococcaceae</taxon>
        <taxon>Staphylococcus</taxon>
    </lineage>
</organism>
<dbReference type="EC" id="3.5.3.9" evidence="6"/>
<dbReference type="CDD" id="cd03884">
    <property type="entry name" value="M20_bAS"/>
    <property type="match status" value="1"/>
</dbReference>
<dbReference type="SUPFAM" id="SSF53187">
    <property type="entry name" value="Zn-dependent exopeptidases"/>
    <property type="match status" value="1"/>
</dbReference>
<evidence type="ECO:0000256" key="3">
    <source>
        <dbReference type="PIRSR" id="PIRSR001235-1"/>
    </source>
</evidence>
<dbReference type="Pfam" id="PF01546">
    <property type="entry name" value="Peptidase_M20"/>
    <property type="match status" value="1"/>
</dbReference>
<dbReference type="PANTHER" id="PTHR32494:SF5">
    <property type="entry name" value="ALLANTOATE AMIDOHYDROLASE"/>
    <property type="match status" value="1"/>
</dbReference>
<feature type="binding site" evidence="3">
    <location>
        <position position="381"/>
    </location>
    <ligand>
        <name>Zn(2+)</name>
        <dbReference type="ChEBI" id="CHEBI:29105"/>
        <label>2</label>
    </ligand>
</feature>
<evidence type="ECO:0000259" key="5">
    <source>
        <dbReference type="Pfam" id="PF07687"/>
    </source>
</evidence>
<feature type="binding site" evidence="3">
    <location>
        <position position="90"/>
    </location>
    <ligand>
        <name>Zn(2+)</name>
        <dbReference type="ChEBI" id="CHEBI:29105"/>
        <label>2</label>
    </ligand>
</feature>
<comment type="cofactor">
    <cofactor evidence="3">
        <name>Zn(2+)</name>
        <dbReference type="ChEBI" id="CHEBI:29105"/>
    </cofactor>
    <text evidence="3">Binds 2 Zn(2+) ions per subunit.</text>
</comment>
<feature type="binding site" evidence="3">
    <location>
        <position position="187"/>
    </location>
    <ligand>
        <name>Zn(2+)</name>
        <dbReference type="ChEBI" id="CHEBI:29105"/>
        <label>1</label>
    </ligand>
</feature>
<evidence type="ECO:0000313" key="6">
    <source>
        <dbReference type="EMBL" id="RIL43121.1"/>
    </source>
</evidence>
<dbReference type="AlphaFoldDB" id="A0A418HPG5"/>
<feature type="binding site" evidence="3">
    <location>
        <position position="125"/>
    </location>
    <ligand>
        <name>Zn(2+)</name>
        <dbReference type="ChEBI" id="CHEBI:29105"/>
        <label>2</label>
    </ligand>
</feature>
<feature type="binding site" evidence="4">
    <location>
        <position position="272"/>
    </location>
    <ligand>
        <name>allantoate</name>
        <dbReference type="ChEBI" id="CHEBI:17536"/>
    </ligand>
</feature>
<reference evidence="6 7" key="1">
    <citation type="journal article" date="2016" name="Front. Microbiol.">
        <title>Comprehensive Phylogenetic Analysis of Bovine Non-aureus Staphylococci Species Based on Whole-Genome Sequencing.</title>
        <authorList>
            <person name="Naushad S."/>
            <person name="Barkema H.W."/>
            <person name="Luby C."/>
            <person name="Condas L.A."/>
            <person name="Nobrega D.B."/>
            <person name="Carson D.A."/>
            <person name="De Buck J."/>
        </authorList>
    </citation>
    <scope>NUCLEOTIDE SEQUENCE [LARGE SCALE GENOMIC DNA]</scope>
    <source>
        <strain evidence="6 7">SNUC 1388</strain>
    </source>
</reference>
<dbReference type="RefSeq" id="WP_107526676.1">
    <property type="nucleotide sequence ID" value="NZ_JAIBNU010000002.1"/>
</dbReference>
<dbReference type="Proteomes" id="UP000283576">
    <property type="component" value="Unassembled WGS sequence"/>
</dbReference>
<feature type="binding site" evidence="4">
    <location>
        <position position="285"/>
    </location>
    <ligand>
        <name>allantoate</name>
        <dbReference type="ChEBI" id="CHEBI:17536"/>
    </ligand>
</feature>
<dbReference type="Pfam" id="PF07687">
    <property type="entry name" value="M20_dimer"/>
    <property type="match status" value="1"/>
</dbReference>
<evidence type="ECO:0000313" key="7">
    <source>
        <dbReference type="Proteomes" id="UP000283576"/>
    </source>
</evidence>
<dbReference type="GO" id="GO:0042803">
    <property type="term" value="F:protein homodimerization activity"/>
    <property type="evidence" value="ECO:0007669"/>
    <property type="project" value="InterPro"/>
</dbReference>
<dbReference type="SUPFAM" id="SSF55031">
    <property type="entry name" value="Bacterial exopeptidase dimerisation domain"/>
    <property type="match status" value="1"/>
</dbReference>
<dbReference type="InterPro" id="IPR017591">
    <property type="entry name" value="Allantoate_amidohydrolase"/>
</dbReference>
<dbReference type="GO" id="GO:0030145">
    <property type="term" value="F:manganese ion binding"/>
    <property type="evidence" value="ECO:0007669"/>
    <property type="project" value="InterPro"/>
</dbReference>
<dbReference type="InterPro" id="IPR036264">
    <property type="entry name" value="Bact_exopeptidase_dim_dom"/>
</dbReference>
<dbReference type="NCBIfam" id="TIGR03176">
    <property type="entry name" value="AllC"/>
    <property type="match status" value="1"/>
</dbReference>
<evidence type="ECO:0000256" key="4">
    <source>
        <dbReference type="PIRSR" id="PIRSR001235-2"/>
    </source>
</evidence>
<feature type="binding site" evidence="3">
    <location>
        <position position="79"/>
    </location>
    <ligand>
        <name>Zn(2+)</name>
        <dbReference type="ChEBI" id="CHEBI:29105"/>
        <label>1</label>
    </ligand>
</feature>
<proteinExistence type="inferred from homology"/>
<accession>A0A418HPG5</accession>
<comment type="similarity">
    <text evidence="1">Belongs to the peptidase M20 family.</text>
</comment>
<feature type="domain" description="Peptidase M20 dimerisation" evidence="5">
    <location>
        <begin position="209"/>
        <end position="309"/>
    </location>
</feature>
<dbReference type="Gene3D" id="3.40.630.10">
    <property type="entry name" value="Zn peptidases"/>
    <property type="match status" value="1"/>
</dbReference>
<comment type="caution">
    <text evidence="6">The sequence shown here is derived from an EMBL/GenBank/DDBJ whole genome shotgun (WGS) entry which is preliminary data.</text>
</comment>
<dbReference type="GO" id="GO:0047652">
    <property type="term" value="F:allantoate deiminase activity"/>
    <property type="evidence" value="ECO:0007669"/>
    <property type="project" value="UniProtKB-EC"/>
</dbReference>
<sequence>MDIRSSFEALDKKITSYGGLAGGGITRLLYTKEWSNAVHGLRESLNEKGFDTRFDSVGNLIGRIEGSKYPEEVIMSGSHIDTVVEGGHLDGQFGVLAATVAMESLKATHGQPLRSLEILALAEEEGSRFPFAFWGSKNFFNLAEKSEVESIADAEGVKFEDAMHQAGFDYRTADNDYSDVKSFVEVHIEQGKVLETEQKTIGIVEGIVGQKRYTINLKGEANHAGTTPMGLRRDAVVAFSKIAVALTERAEEIGDPLVITFGRVDPVPNTVNVVPGEVTFSIDCRHINQAELDQFAAEIDTCIKQISKEQGVTCDIDLWMDEAPTLMDERLVGEITKAAEQVVGQADCKVMPSGAGHDSQIFAKYVPTAMMFVPSINGVSHNVEEETKLDDLVKGIEVLKQVLYQLAYEE</sequence>
<dbReference type="NCBIfam" id="TIGR01879">
    <property type="entry name" value="hydantase"/>
    <property type="match status" value="1"/>
</dbReference>
<dbReference type="InterPro" id="IPR010158">
    <property type="entry name" value="Amidase_Cbmase"/>
</dbReference>
<dbReference type="InterPro" id="IPR011650">
    <property type="entry name" value="Peptidase_M20_dimer"/>
</dbReference>
<keyword evidence="2 6" id="KW-0378">Hydrolase</keyword>
<dbReference type="PANTHER" id="PTHR32494">
    <property type="entry name" value="ALLANTOATE DEIMINASE-RELATED"/>
    <property type="match status" value="1"/>
</dbReference>
<dbReference type="NCBIfam" id="NF006768">
    <property type="entry name" value="PRK09290.1-1"/>
    <property type="match status" value="1"/>
</dbReference>
<evidence type="ECO:0000256" key="2">
    <source>
        <dbReference type="ARBA" id="ARBA00022801"/>
    </source>
</evidence>
<dbReference type="PIRSF" id="PIRSF001235">
    <property type="entry name" value="Amidase_carbamoylase"/>
    <property type="match status" value="1"/>
</dbReference>
<gene>
    <name evidence="6" type="primary">allC</name>
    <name evidence="6" type="ORF">BUZ01_05765</name>
</gene>
<dbReference type="EMBL" id="QXRZ01000003">
    <property type="protein sequence ID" value="RIL43121.1"/>
    <property type="molecule type" value="Genomic_DNA"/>
</dbReference>
<dbReference type="NCBIfam" id="NF006771">
    <property type="entry name" value="PRK09290.1-5"/>
    <property type="match status" value="1"/>
</dbReference>
<feature type="binding site" evidence="3">
    <location>
        <position position="90"/>
    </location>
    <ligand>
        <name>Zn(2+)</name>
        <dbReference type="ChEBI" id="CHEBI:29105"/>
        <label>1</label>
    </ligand>
</feature>
<dbReference type="Gene3D" id="3.30.70.360">
    <property type="match status" value="1"/>
</dbReference>
<dbReference type="GO" id="GO:0009442">
    <property type="term" value="P:allantoin assimilation pathway"/>
    <property type="evidence" value="ECO:0007669"/>
    <property type="project" value="InterPro"/>
</dbReference>
<protein>
    <submittedName>
        <fullName evidence="6">Allantoate deiminase</fullName>
        <ecNumber evidence="6">3.5.3.9</ecNumber>
    </submittedName>
</protein>
<keyword evidence="3" id="KW-0479">Metal-binding</keyword>